<gene>
    <name evidence="1" type="ORF">HPG69_014328</name>
</gene>
<name>A0A7J7EVW8_DICBM</name>
<sequence length="76" mass="9044">EEKFPFCLIFQHNTQLNQSYCILVETNFINTSIKTKPVILHVSSCITNCIMTEFEKLRQKYQVTLRNAKVLRCERF</sequence>
<accession>A0A7J7EVW8</accession>
<feature type="non-terminal residue" evidence="1">
    <location>
        <position position="1"/>
    </location>
</feature>
<keyword evidence="2" id="KW-1185">Reference proteome</keyword>
<dbReference type="Proteomes" id="UP000551758">
    <property type="component" value="Unassembled WGS sequence"/>
</dbReference>
<protein>
    <submittedName>
        <fullName evidence="1">Uncharacterized protein</fullName>
    </submittedName>
</protein>
<dbReference type="EMBL" id="JACDTQ010002174">
    <property type="protein sequence ID" value="KAF5919962.1"/>
    <property type="molecule type" value="Genomic_DNA"/>
</dbReference>
<organism evidence="1 2">
    <name type="scientific">Diceros bicornis minor</name>
    <name type="common">South-central black rhinoceros</name>
    <dbReference type="NCBI Taxonomy" id="77932"/>
    <lineage>
        <taxon>Eukaryota</taxon>
        <taxon>Metazoa</taxon>
        <taxon>Chordata</taxon>
        <taxon>Craniata</taxon>
        <taxon>Vertebrata</taxon>
        <taxon>Euteleostomi</taxon>
        <taxon>Mammalia</taxon>
        <taxon>Eutheria</taxon>
        <taxon>Laurasiatheria</taxon>
        <taxon>Perissodactyla</taxon>
        <taxon>Rhinocerotidae</taxon>
        <taxon>Diceros</taxon>
    </lineage>
</organism>
<comment type="caution">
    <text evidence="1">The sequence shown here is derived from an EMBL/GenBank/DDBJ whole genome shotgun (WGS) entry which is preliminary data.</text>
</comment>
<evidence type="ECO:0000313" key="2">
    <source>
        <dbReference type="Proteomes" id="UP000551758"/>
    </source>
</evidence>
<proteinExistence type="predicted"/>
<dbReference type="Gene3D" id="3.40.50.1010">
    <property type="entry name" value="5'-nuclease"/>
    <property type="match status" value="1"/>
</dbReference>
<evidence type="ECO:0000313" key="1">
    <source>
        <dbReference type="EMBL" id="KAF5919962.1"/>
    </source>
</evidence>
<reference evidence="1 2" key="1">
    <citation type="journal article" date="2020" name="Mol. Biol. Evol.">
        <title>Interspecific Gene Flow and the Evolution of Specialization in Black and White Rhinoceros.</title>
        <authorList>
            <person name="Moodley Y."/>
            <person name="Westbury M.V."/>
            <person name="Russo I.M."/>
            <person name="Gopalakrishnan S."/>
            <person name="Rakotoarivelo A."/>
            <person name="Olsen R.A."/>
            <person name="Prost S."/>
            <person name="Tunstall T."/>
            <person name="Ryder O.A."/>
            <person name="Dalen L."/>
            <person name="Bruford M.W."/>
        </authorList>
    </citation>
    <scope>NUCLEOTIDE SEQUENCE [LARGE SCALE GENOMIC DNA]</scope>
    <source>
        <strain evidence="1">SBR-YM</strain>
        <tissue evidence="1">Skin</tissue>
    </source>
</reference>
<dbReference type="AlphaFoldDB" id="A0A7J7EVW8"/>